<accession>A0A484ZJK5</accession>
<gene>
    <name evidence="4" type="ORF">NCTC12282_02844</name>
</gene>
<proteinExistence type="predicted"/>
<evidence type="ECO:0000313" key="4">
    <source>
        <dbReference type="EMBL" id="VFS47901.1"/>
    </source>
</evidence>
<feature type="compositionally biased region" description="Polar residues" evidence="1">
    <location>
        <begin position="149"/>
        <end position="166"/>
    </location>
</feature>
<dbReference type="InterPro" id="IPR025963">
    <property type="entry name" value="FLgD_Tudor"/>
</dbReference>
<dbReference type="Gene3D" id="2.30.30.910">
    <property type="match status" value="1"/>
</dbReference>
<dbReference type="AlphaFoldDB" id="A0A484ZJK5"/>
<dbReference type="Pfam" id="PF13861">
    <property type="entry name" value="FLgD_tudor"/>
    <property type="match status" value="1"/>
</dbReference>
<feature type="domain" description="FlgD/Vpr Ig-like" evidence="2">
    <location>
        <begin position="36"/>
        <end position="105"/>
    </location>
</feature>
<sequence length="166" mass="17498">METMSKLMQNNSVLMDNLQVLSTAGLVGQSVMVQTDTIQVEDQEINGRLTLGQSANVVTVTVKDSAGVQHKIELGKQESGSVDFTINPKELGLAPGEYTISVVTDIGEENVPVEIAGTVNNVRIPLEGGSALVNVSGLGEVPFYKVSQFGPTNNPSSNNPKQGVLS</sequence>
<dbReference type="Pfam" id="PF13860">
    <property type="entry name" value="FlgD_ig"/>
    <property type="match status" value="1"/>
</dbReference>
<protein>
    <submittedName>
        <fullName evidence="4">Flagellar basal body rod modification protein</fullName>
    </submittedName>
</protein>
<dbReference type="InterPro" id="IPR025965">
    <property type="entry name" value="FlgD/Vpr_Ig-like"/>
</dbReference>
<keyword evidence="4" id="KW-0282">Flagellum</keyword>
<dbReference type="EMBL" id="CAADJA010000002">
    <property type="protein sequence ID" value="VFS47901.1"/>
    <property type="molecule type" value="Genomic_DNA"/>
</dbReference>
<dbReference type="Proteomes" id="UP000373449">
    <property type="component" value="Unassembled WGS sequence"/>
</dbReference>
<name>A0A484ZJK5_9GAMM</name>
<evidence type="ECO:0000259" key="2">
    <source>
        <dbReference type="Pfam" id="PF13860"/>
    </source>
</evidence>
<feature type="domain" description="FlgD Tudor-like" evidence="3">
    <location>
        <begin position="19"/>
        <end position="146"/>
    </location>
</feature>
<organism evidence="4 5">
    <name type="scientific">Budvicia aquatica</name>
    <dbReference type="NCBI Taxonomy" id="82979"/>
    <lineage>
        <taxon>Bacteria</taxon>
        <taxon>Pseudomonadati</taxon>
        <taxon>Pseudomonadota</taxon>
        <taxon>Gammaproteobacteria</taxon>
        <taxon>Enterobacterales</taxon>
        <taxon>Budviciaceae</taxon>
        <taxon>Budvicia</taxon>
    </lineage>
</organism>
<evidence type="ECO:0000259" key="3">
    <source>
        <dbReference type="Pfam" id="PF13861"/>
    </source>
</evidence>
<dbReference type="RefSeq" id="WP_368658277.1">
    <property type="nucleotide sequence ID" value="NZ_CAADJA010000002.1"/>
</dbReference>
<reference evidence="4 5" key="1">
    <citation type="submission" date="2019-03" db="EMBL/GenBank/DDBJ databases">
        <authorList>
            <consortium name="Pathogen Informatics"/>
        </authorList>
    </citation>
    <scope>NUCLEOTIDE SEQUENCE [LARGE SCALE GENOMIC DNA]</scope>
    <source>
        <strain evidence="4 5">NCTC12282</strain>
    </source>
</reference>
<dbReference type="Gene3D" id="2.60.40.4070">
    <property type="match status" value="1"/>
</dbReference>
<evidence type="ECO:0000256" key="1">
    <source>
        <dbReference type="SAM" id="MobiDB-lite"/>
    </source>
</evidence>
<keyword evidence="4" id="KW-0969">Cilium</keyword>
<keyword evidence="4" id="KW-0966">Cell projection</keyword>
<evidence type="ECO:0000313" key="5">
    <source>
        <dbReference type="Proteomes" id="UP000373449"/>
    </source>
</evidence>
<feature type="region of interest" description="Disordered" evidence="1">
    <location>
        <begin position="147"/>
        <end position="166"/>
    </location>
</feature>